<sequence length="447" mass="50924">MHLSNYLSLRHTVVVNKTSSHPQVDNTRAKQTILVEVFLCQICGECKSLRPVMLNDLLVLATDSDWALSTILNVEYIKALEEYCSKTQPCDVPTSLPKLLYLIVPSASTDGSSELVPFAGRLCSTLAEHVSEMKSLFAESSASDGTISSFSASLPQKSPLLDGNTVLGMLCEELALLNSLLSDLDNTFDDMYRTALLIKILDCLWYLAAYCVCHESLHPAVETTFADVPQLCSLLERTCRHSSPTHSSHLRMIINLPATFPRLIPRMLEENLVQRVVDPSNPITVPMTHGDFHLDIIWAIINLIWDPKNITEDKEDKKRIQKLQFERALKPSKQYLQFILQREELISTVDTRDKDLPYQISDLLTRTLLLERYLFEDGEIVETGSEEWEVGWLVEKTNEDELGEILKMIREDDVRIKKNEKSRWKRRVERQREAGHEEAFGSIFLTS</sequence>
<accession>A0ABQ9Y5T9</accession>
<gene>
    <name evidence="1" type="ORF">BLNAU_5855</name>
</gene>
<reference evidence="1 2" key="1">
    <citation type="journal article" date="2022" name="bioRxiv">
        <title>Genomics of Preaxostyla Flagellates Illuminates Evolutionary Transitions and the Path Towards Mitochondrial Loss.</title>
        <authorList>
            <person name="Novak L.V.F."/>
            <person name="Treitli S.C."/>
            <person name="Pyrih J."/>
            <person name="Halakuc P."/>
            <person name="Pipaliya S.V."/>
            <person name="Vacek V."/>
            <person name="Brzon O."/>
            <person name="Soukal P."/>
            <person name="Eme L."/>
            <person name="Dacks J.B."/>
            <person name="Karnkowska A."/>
            <person name="Elias M."/>
            <person name="Hampl V."/>
        </authorList>
    </citation>
    <scope>NUCLEOTIDE SEQUENCE [LARGE SCALE GENOMIC DNA]</scope>
    <source>
        <strain evidence="1">NAU3</strain>
        <tissue evidence="1">Gut</tissue>
    </source>
</reference>
<evidence type="ECO:0000313" key="2">
    <source>
        <dbReference type="Proteomes" id="UP001281761"/>
    </source>
</evidence>
<dbReference type="Proteomes" id="UP001281761">
    <property type="component" value="Unassembled WGS sequence"/>
</dbReference>
<evidence type="ECO:0000313" key="1">
    <source>
        <dbReference type="EMBL" id="KAK2959060.1"/>
    </source>
</evidence>
<dbReference type="EMBL" id="JARBJD010000032">
    <property type="protein sequence ID" value="KAK2959060.1"/>
    <property type="molecule type" value="Genomic_DNA"/>
</dbReference>
<proteinExistence type="predicted"/>
<protein>
    <submittedName>
        <fullName evidence="1">Uncharacterized protein</fullName>
    </submittedName>
</protein>
<comment type="caution">
    <text evidence="1">The sequence shown here is derived from an EMBL/GenBank/DDBJ whole genome shotgun (WGS) entry which is preliminary data.</text>
</comment>
<keyword evidence="2" id="KW-1185">Reference proteome</keyword>
<name>A0ABQ9Y5T9_9EUKA</name>
<organism evidence="1 2">
    <name type="scientific">Blattamonas nauphoetae</name>
    <dbReference type="NCBI Taxonomy" id="2049346"/>
    <lineage>
        <taxon>Eukaryota</taxon>
        <taxon>Metamonada</taxon>
        <taxon>Preaxostyla</taxon>
        <taxon>Oxymonadida</taxon>
        <taxon>Blattamonas</taxon>
    </lineage>
</organism>